<dbReference type="InterPro" id="IPR045353">
    <property type="entry name" value="LAIKA"/>
</dbReference>
<protein>
    <submittedName>
        <fullName evidence="3">LAIKA domain-containing protein</fullName>
    </submittedName>
</protein>
<evidence type="ECO:0000313" key="3">
    <source>
        <dbReference type="WBParaSite" id="PEQ_0000329501-mRNA-1"/>
    </source>
</evidence>
<accession>A0A914RN30</accession>
<dbReference type="AlphaFoldDB" id="A0A914RN30"/>
<organism evidence="2 3">
    <name type="scientific">Parascaris equorum</name>
    <name type="common">Equine roundworm</name>
    <dbReference type="NCBI Taxonomy" id="6256"/>
    <lineage>
        <taxon>Eukaryota</taxon>
        <taxon>Metazoa</taxon>
        <taxon>Ecdysozoa</taxon>
        <taxon>Nematoda</taxon>
        <taxon>Chromadorea</taxon>
        <taxon>Rhabditida</taxon>
        <taxon>Spirurina</taxon>
        <taxon>Ascaridomorpha</taxon>
        <taxon>Ascaridoidea</taxon>
        <taxon>Ascarididae</taxon>
        <taxon>Parascaris</taxon>
    </lineage>
</organism>
<name>A0A914RN30_PAREQ</name>
<dbReference type="InterPro" id="IPR025224">
    <property type="entry name" value="CCAR1/CCAR2"/>
</dbReference>
<feature type="domain" description="LAIKA" evidence="1">
    <location>
        <begin position="1"/>
        <end position="68"/>
    </location>
</feature>
<sequence>MPKEVGVLVYPSRLAKGGKFDCKVVTLHNLLDYRIEDCKEHTFELALLAECVSEMLDRAHAFGVYKSMSCALDKEAEKKRRNDAKVLEVIGVERKAQVHICARCRKHSQNYDSCRFLHVLIRRYLMEKDVEDILNSIGLNVSRGHMQKLVKKFVSREKINYRYLTDSWLGKDG</sequence>
<reference evidence="3" key="1">
    <citation type="submission" date="2022-11" db="UniProtKB">
        <authorList>
            <consortium name="WormBaseParasite"/>
        </authorList>
    </citation>
    <scope>IDENTIFICATION</scope>
</reference>
<dbReference type="GO" id="GO:0006355">
    <property type="term" value="P:regulation of DNA-templated transcription"/>
    <property type="evidence" value="ECO:0007669"/>
    <property type="project" value="InterPro"/>
</dbReference>
<evidence type="ECO:0000313" key="2">
    <source>
        <dbReference type="Proteomes" id="UP000887564"/>
    </source>
</evidence>
<evidence type="ECO:0000259" key="1">
    <source>
        <dbReference type="Pfam" id="PF19256"/>
    </source>
</evidence>
<dbReference type="Proteomes" id="UP000887564">
    <property type="component" value="Unplaced"/>
</dbReference>
<dbReference type="PANTHER" id="PTHR14304:SF11">
    <property type="entry name" value="SAP DOMAIN-CONTAINING PROTEIN"/>
    <property type="match status" value="1"/>
</dbReference>
<dbReference type="GO" id="GO:0005634">
    <property type="term" value="C:nucleus"/>
    <property type="evidence" value="ECO:0007669"/>
    <property type="project" value="TreeGrafter"/>
</dbReference>
<dbReference type="PANTHER" id="PTHR14304">
    <property type="entry name" value="CELL DIVISION CYCLE AND APOPTOSIS REGULATOR PROTEIN"/>
    <property type="match status" value="1"/>
</dbReference>
<dbReference type="Pfam" id="PF19256">
    <property type="entry name" value="LAIKA"/>
    <property type="match status" value="1"/>
</dbReference>
<keyword evidence="2" id="KW-1185">Reference proteome</keyword>
<dbReference type="WBParaSite" id="PEQ_0000329501-mRNA-1">
    <property type="protein sequence ID" value="PEQ_0000329501-mRNA-1"/>
    <property type="gene ID" value="PEQ_0000329501"/>
</dbReference>
<proteinExistence type="predicted"/>